<feature type="region of interest" description="Disordered" evidence="1">
    <location>
        <begin position="102"/>
        <end position="271"/>
    </location>
</feature>
<dbReference type="STRING" id="1314778.A0A5C3PYD2"/>
<keyword evidence="4" id="KW-1185">Reference proteome</keyword>
<feature type="region of interest" description="Disordered" evidence="1">
    <location>
        <begin position="1"/>
        <end position="84"/>
    </location>
</feature>
<feature type="compositionally biased region" description="Polar residues" evidence="1">
    <location>
        <begin position="117"/>
        <end position="127"/>
    </location>
</feature>
<dbReference type="InterPro" id="IPR018564">
    <property type="entry name" value="Repl_chkpnt_MRC1_dom"/>
</dbReference>
<dbReference type="EMBL" id="ML210966">
    <property type="protein sequence ID" value="TFK94726.1"/>
    <property type="molecule type" value="Genomic_DNA"/>
</dbReference>
<sequence length="1373" mass="149210">MSPESSPVIVRSRRTYGRRATSDYDSSFEAANTSVDSREDPDLSHSTSLDFDHPPSSDPPDASNASPVCEHGSDGEQPSDGNTFYKYGWRVKLKEIDEHFEEDVHERSGKSLEHTMGASTTRPATPSDQDHNAGDAFGGSLSSLTNSSQPAHSVAQSPASFRGNVLPVSDYESDHDERPSTPQTSSPNPLGTPRSGSSPTPPTSIEMPPKKSKGKAKALAPLRYDSGDQSPSSSKLPEARDTKTQRKSRGLDKRAKVKRPTKKDAIETKKATVRLTAQQSAQIAPAPQKNNFSLSKLKQFLAPAVPQSTRARTPMPSTDPIEEFSSPRRVPDTPDTKPAEEPFVLTGLLEDVNADEDEDEDEEMPDIQDLLKQQARQKELKAFKKRYVEQVAQRGIDASDDDGEIEIVDDMKTVTRDEAQARRGAIARGEGLSHGSKRQLAAAGRSARREPALSIKDDTEVRRTLQAAAQPSFLGRKEDVRLSPRKLNLLLLEKAERQTMEIIQRNQEEWRRRGGKIKEQPGAHASVTNPLVSLQEALEKRRSVRDGERADPEVVHDSDGSDDEWQPDGSLAMDEYGDDDVKHSDVVDRASNFALDELDIQADDEDDEENPFHVPRQPQRRARAAIESDDDDDDDDAENHPPPQPSRGRKLVRDSTWVQGSHAPDAPAQSLSNRNSISSLGDFTDGARTEDGTDKENDAYLSFDRGEDKENTVIALQSPAARLGRYGSLFASEIAASPSGSVGRGAIDEVRSPLKELPGEDDDPFAFTPGPALRLGGSSREGGGLESSPINLGAGSSLEAAFSLSPTGKSKGKARARSKSSSPLGEGLDLGGELGGGFGGGGFSQFFTQEGNARGFDQLKAAQDDDDVALTADTRLQATLDVSSTWLKKADEIFEKEQEHIAQQEQASAQNDTEPEILSSSSMSQMFTPTGSFLTQTRPPLVSPVTRTPFHLHLGVQFSSPGSVLSSVRKPLAPLLAEGPDDEDDLPARPRRLRKRTESPEPPLGNAPKLNAFSFLGNSRPSRPKQAKKLDKSEFIEGEAEESDEEAGFGFGLKKMQDDDEDQDGEDQDRILEELVDDKEMDERTLGEEKVLEKVREHQEVDDKANEKLHLDAVHGKLRKRRRGGIDVDVSDSDEDEDARGIRGKMKKPKRAPENIEELARIPETVAFAQAYSANIADDGEEFAHLRDEDDTMDIDGDGGAGGGDEDEDEEDDGPGAVSSAHLREQLLAAARQADKAQVFDPEDVSWADRDEEELELESRVREISAEAPTPPVPNAASGALKAKSNVIDNATPSHLLRWAKAETSTRTGAIIGRNAGSSVAVTGHGKTKGGNGSFKEPRSASTSNAAKSKPVTKQPSMLSSVASLTKRKKFGN</sequence>
<feature type="compositionally biased region" description="Acidic residues" evidence="1">
    <location>
        <begin position="1204"/>
        <end position="1214"/>
    </location>
</feature>
<feature type="compositionally biased region" description="Basic and acidic residues" evidence="1">
    <location>
        <begin position="685"/>
        <end position="708"/>
    </location>
</feature>
<feature type="compositionally biased region" description="Polar residues" evidence="1">
    <location>
        <begin position="669"/>
        <end position="681"/>
    </location>
</feature>
<reference evidence="3 4" key="1">
    <citation type="journal article" date="2019" name="Nat. Ecol. Evol.">
        <title>Megaphylogeny resolves global patterns of mushroom evolution.</title>
        <authorList>
            <person name="Varga T."/>
            <person name="Krizsan K."/>
            <person name="Foldi C."/>
            <person name="Dima B."/>
            <person name="Sanchez-Garcia M."/>
            <person name="Sanchez-Ramirez S."/>
            <person name="Szollosi G.J."/>
            <person name="Szarkandi J.G."/>
            <person name="Papp V."/>
            <person name="Albert L."/>
            <person name="Andreopoulos W."/>
            <person name="Angelini C."/>
            <person name="Antonin V."/>
            <person name="Barry K.W."/>
            <person name="Bougher N.L."/>
            <person name="Buchanan P."/>
            <person name="Buyck B."/>
            <person name="Bense V."/>
            <person name="Catcheside P."/>
            <person name="Chovatia M."/>
            <person name="Cooper J."/>
            <person name="Damon W."/>
            <person name="Desjardin D."/>
            <person name="Finy P."/>
            <person name="Geml J."/>
            <person name="Haridas S."/>
            <person name="Hughes K."/>
            <person name="Justo A."/>
            <person name="Karasinski D."/>
            <person name="Kautmanova I."/>
            <person name="Kiss B."/>
            <person name="Kocsube S."/>
            <person name="Kotiranta H."/>
            <person name="LaButti K.M."/>
            <person name="Lechner B.E."/>
            <person name="Liimatainen K."/>
            <person name="Lipzen A."/>
            <person name="Lukacs Z."/>
            <person name="Mihaltcheva S."/>
            <person name="Morgado L.N."/>
            <person name="Niskanen T."/>
            <person name="Noordeloos M.E."/>
            <person name="Ohm R.A."/>
            <person name="Ortiz-Santana B."/>
            <person name="Ovrebo C."/>
            <person name="Racz N."/>
            <person name="Riley R."/>
            <person name="Savchenko A."/>
            <person name="Shiryaev A."/>
            <person name="Soop K."/>
            <person name="Spirin V."/>
            <person name="Szebenyi C."/>
            <person name="Tomsovsky M."/>
            <person name="Tulloss R.E."/>
            <person name="Uehling J."/>
            <person name="Grigoriev I.V."/>
            <person name="Vagvolgyi C."/>
            <person name="Papp T."/>
            <person name="Martin F.M."/>
            <person name="Miettinen O."/>
            <person name="Hibbett D.S."/>
            <person name="Nagy L.G."/>
        </authorList>
    </citation>
    <scope>NUCLEOTIDE SEQUENCE [LARGE SCALE GENOMIC DNA]</scope>
    <source>
        <strain evidence="3 4">HHB13444</strain>
    </source>
</reference>
<feature type="region of interest" description="Disordered" evidence="1">
    <location>
        <begin position="419"/>
        <end position="459"/>
    </location>
</feature>
<feature type="region of interest" description="Disordered" evidence="1">
    <location>
        <begin position="539"/>
        <end position="708"/>
    </location>
</feature>
<protein>
    <recommendedName>
        <fullName evidence="2">DNA replication checkpoint mediator MRC1 domain-containing protein</fullName>
    </recommendedName>
</protein>
<evidence type="ECO:0000256" key="1">
    <source>
        <dbReference type="SAM" id="MobiDB-lite"/>
    </source>
</evidence>
<feature type="compositionally biased region" description="Acidic residues" evidence="1">
    <location>
        <begin position="1129"/>
        <end position="1138"/>
    </location>
</feature>
<feature type="compositionally biased region" description="Basic and acidic residues" evidence="1">
    <location>
        <begin position="1081"/>
        <end position="1092"/>
    </location>
</feature>
<accession>A0A5C3PYD2</accession>
<feature type="compositionally biased region" description="Acidic residues" evidence="1">
    <location>
        <begin position="1036"/>
        <end position="1047"/>
    </location>
</feature>
<gene>
    <name evidence="3" type="ORF">K466DRAFT_579796</name>
</gene>
<feature type="region of interest" description="Disordered" evidence="1">
    <location>
        <begin position="754"/>
        <end position="836"/>
    </location>
</feature>
<feature type="compositionally biased region" description="Acidic residues" evidence="1">
    <location>
        <begin position="1241"/>
        <end position="1256"/>
    </location>
</feature>
<feature type="compositionally biased region" description="Polar residues" evidence="1">
    <location>
        <begin position="180"/>
        <end position="189"/>
    </location>
</feature>
<evidence type="ECO:0000259" key="2">
    <source>
        <dbReference type="Pfam" id="PF09444"/>
    </source>
</evidence>
<dbReference type="InParanoid" id="A0A5C3PYD2"/>
<feature type="compositionally biased region" description="Polar residues" evidence="1">
    <location>
        <begin position="1340"/>
        <end position="1364"/>
    </location>
</feature>
<feature type="region of interest" description="Disordered" evidence="1">
    <location>
        <begin position="897"/>
        <end position="940"/>
    </location>
</feature>
<feature type="compositionally biased region" description="Polar residues" evidence="1">
    <location>
        <begin position="23"/>
        <end position="35"/>
    </location>
</feature>
<feature type="compositionally biased region" description="Acidic residues" evidence="1">
    <location>
        <begin position="1058"/>
        <end position="1067"/>
    </location>
</feature>
<feature type="compositionally biased region" description="Polar residues" evidence="1">
    <location>
        <begin position="903"/>
        <end position="938"/>
    </location>
</feature>
<dbReference type="Proteomes" id="UP000308197">
    <property type="component" value="Unassembled WGS sequence"/>
</dbReference>
<feature type="compositionally biased region" description="Basic and acidic residues" evidence="1">
    <location>
        <begin position="539"/>
        <end position="559"/>
    </location>
</feature>
<evidence type="ECO:0000313" key="4">
    <source>
        <dbReference type="Proteomes" id="UP000308197"/>
    </source>
</evidence>
<feature type="compositionally biased region" description="Basic and acidic residues" evidence="1">
    <location>
        <begin position="325"/>
        <end position="340"/>
    </location>
</feature>
<feature type="compositionally biased region" description="Acidic residues" evidence="1">
    <location>
        <begin position="596"/>
        <end position="609"/>
    </location>
</feature>
<feature type="compositionally biased region" description="Basic and acidic residues" evidence="1">
    <location>
        <begin position="237"/>
        <end position="254"/>
    </location>
</feature>
<feature type="compositionally biased region" description="Acidic residues" evidence="1">
    <location>
        <begin position="627"/>
        <end position="637"/>
    </location>
</feature>
<feature type="domain" description="DNA replication checkpoint mediator MRC1" evidence="2">
    <location>
        <begin position="1028"/>
        <end position="1170"/>
    </location>
</feature>
<name>A0A5C3PYD2_9APHY</name>
<feature type="region of interest" description="Disordered" evidence="1">
    <location>
        <begin position="975"/>
        <end position="1092"/>
    </location>
</feature>
<feature type="compositionally biased region" description="Basic and acidic residues" evidence="1">
    <location>
        <begin position="447"/>
        <end position="459"/>
    </location>
</feature>
<feature type="region of interest" description="Disordered" evidence="1">
    <location>
        <begin position="1122"/>
        <end position="1156"/>
    </location>
</feature>
<organism evidence="3 4">
    <name type="scientific">Polyporus arcularius HHB13444</name>
    <dbReference type="NCBI Taxonomy" id="1314778"/>
    <lineage>
        <taxon>Eukaryota</taxon>
        <taxon>Fungi</taxon>
        <taxon>Dikarya</taxon>
        <taxon>Basidiomycota</taxon>
        <taxon>Agaricomycotina</taxon>
        <taxon>Agaricomycetes</taxon>
        <taxon>Polyporales</taxon>
        <taxon>Polyporaceae</taxon>
        <taxon>Polyporus</taxon>
    </lineage>
</organism>
<feature type="compositionally biased region" description="Polar residues" evidence="1">
    <location>
        <begin position="140"/>
        <end position="159"/>
    </location>
</feature>
<feature type="region of interest" description="Disordered" evidence="1">
    <location>
        <begin position="304"/>
        <end position="347"/>
    </location>
</feature>
<feature type="region of interest" description="Disordered" evidence="1">
    <location>
        <begin position="1315"/>
        <end position="1373"/>
    </location>
</feature>
<proteinExistence type="predicted"/>
<dbReference type="Pfam" id="PF09444">
    <property type="entry name" value="MRC1"/>
    <property type="match status" value="1"/>
</dbReference>
<evidence type="ECO:0000313" key="3">
    <source>
        <dbReference type="EMBL" id="TFK94726.1"/>
    </source>
</evidence>
<feature type="compositionally biased region" description="Basic and acidic residues" evidence="1">
    <location>
        <begin position="579"/>
        <end position="588"/>
    </location>
</feature>
<feature type="compositionally biased region" description="Basic and acidic residues" evidence="1">
    <location>
        <begin position="102"/>
        <end position="113"/>
    </location>
</feature>
<feature type="region of interest" description="Disordered" evidence="1">
    <location>
        <begin position="1180"/>
        <end position="1280"/>
    </location>
</feature>